<dbReference type="InterPro" id="IPR023187">
    <property type="entry name" value="Tscrpt_reg_MarR-type_CS"/>
</dbReference>
<dbReference type="PANTHER" id="PTHR33164:SF44">
    <property type="entry name" value="TRANSCRIPTIONAL REGULATORY PROTEIN"/>
    <property type="match status" value="1"/>
</dbReference>
<dbReference type="SUPFAM" id="SSF46785">
    <property type="entry name" value="Winged helix' DNA-binding domain"/>
    <property type="match status" value="1"/>
</dbReference>
<dbReference type="InterPro" id="IPR000835">
    <property type="entry name" value="HTH_MarR-typ"/>
</dbReference>
<dbReference type="STRING" id="439228.SAMN06295920_102542"/>
<evidence type="ECO:0000259" key="4">
    <source>
        <dbReference type="PROSITE" id="PS50995"/>
    </source>
</evidence>
<dbReference type="GO" id="GO:0003700">
    <property type="term" value="F:DNA-binding transcription factor activity"/>
    <property type="evidence" value="ECO:0007669"/>
    <property type="project" value="InterPro"/>
</dbReference>
<dbReference type="InterPro" id="IPR036390">
    <property type="entry name" value="WH_DNA-bd_sf"/>
</dbReference>
<name>A0A1T5B7W4_9SPHN</name>
<dbReference type="Pfam" id="PF12802">
    <property type="entry name" value="MarR_2"/>
    <property type="match status" value="1"/>
</dbReference>
<dbReference type="GO" id="GO:0003677">
    <property type="term" value="F:DNA binding"/>
    <property type="evidence" value="ECO:0007669"/>
    <property type="project" value="UniProtKB-KW"/>
</dbReference>
<dbReference type="AlphaFoldDB" id="A0A1T5B7W4"/>
<reference evidence="6" key="1">
    <citation type="submission" date="2017-02" db="EMBL/GenBank/DDBJ databases">
        <authorList>
            <person name="Varghese N."/>
            <person name="Submissions S."/>
        </authorList>
    </citation>
    <scope>NUCLEOTIDE SEQUENCE [LARGE SCALE GENOMIC DNA]</scope>
    <source>
        <strain evidence="6">UM2</strain>
    </source>
</reference>
<dbReference type="SMART" id="SM00347">
    <property type="entry name" value="HTH_MARR"/>
    <property type="match status" value="1"/>
</dbReference>
<evidence type="ECO:0000256" key="1">
    <source>
        <dbReference type="ARBA" id="ARBA00023015"/>
    </source>
</evidence>
<keyword evidence="6" id="KW-1185">Reference proteome</keyword>
<dbReference type="CDD" id="cd00090">
    <property type="entry name" value="HTH_ARSR"/>
    <property type="match status" value="1"/>
</dbReference>
<keyword evidence="1" id="KW-0805">Transcription regulation</keyword>
<dbReference type="EMBL" id="FUYM01000002">
    <property type="protein sequence ID" value="SKB43060.1"/>
    <property type="molecule type" value="Genomic_DNA"/>
</dbReference>
<dbReference type="PANTHER" id="PTHR33164">
    <property type="entry name" value="TRANSCRIPTIONAL REGULATOR, MARR FAMILY"/>
    <property type="match status" value="1"/>
</dbReference>
<dbReference type="GO" id="GO:0006950">
    <property type="term" value="P:response to stress"/>
    <property type="evidence" value="ECO:0007669"/>
    <property type="project" value="TreeGrafter"/>
</dbReference>
<gene>
    <name evidence="5" type="ORF">SAMN06295920_102542</name>
</gene>
<dbReference type="Gene3D" id="1.10.10.10">
    <property type="entry name" value="Winged helix-like DNA-binding domain superfamily/Winged helix DNA-binding domain"/>
    <property type="match status" value="1"/>
</dbReference>
<organism evidence="5 6">
    <name type="scientific">Rhizorhabdus histidinilytica</name>
    <dbReference type="NCBI Taxonomy" id="439228"/>
    <lineage>
        <taxon>Bacteria</taxon>
        <taxon>Pseudomonadati</taxon>
        <taxon>Pseudomonadota</taxon>
        <taxon>Alphaproteobacteria</taxon>
        <taxon>Sphingomonadales</taxon>
        <taxon>Sphingomonadaceae</taxon>
        <taxon>Rhizorhabdus</taxon>
    </lineage>
</organism>
<dbReference type="InterPro" id="IPR036388">
    <property type="entry name" value="WH-like_DNA-bd_sf"/>
</dbReference>
<evidence type="ECO:0000313" key="6">
    <source>
        <dbReference type="Proteomes" id="UP000189818"/>
    </source>
</evidence>
<dbReference type="PRINTS" id="PR00598">
    <property type="entry name" value="HTHMARR"/>
</dbReference>
<accession>A0A1T5B7W4</accession>
<evidence type="ECO:0000313" key="5">
    <source>
        <dbReference type="EMBL" id="SKB43060.1"/>
    </source>
</evidence>
<evidence type="ECO:0000256" key="2">
    <source>
        <dbReference type="ARBA" id="ARBA00023125"/>
    </source>
</evidence>
<proteinExistence type="predicted"/>
<dbReference type="PROSITE" id="PS50995">
    <property type="entry name" value="HTH_MARR_2"/>
    <property type="match status" value="1"/>
</dbReference>
<protein>
    <submittedName>
        <fullName evidence="5">DNA-binding transcriptional regulator, MarR family</fullName>
    </submittedName>
</protein>
<sequence>MAKYVNMAVQNPPDGFRAASPLFLREPEIRRGVELLYFGYSHLLRGIDEGLAKQGLGRAHHRSLYFIARNPDITVSELLRLLGITKQSLGRVLNELAERGLIETRMGREDRRQRLLRVTEAGAELEASLFEALRERLSGAYAQAGQNAVTGFWAVLEGLVPAEEKPRMPHAGKRG</sequence>
<dbReference type="Proteomes" id="UP000189818">
    <property type="component" value="Unassembled WGS sequence"/>
</dbReference>
<dbReference type="InterPro" id="IPR011991">
    <property type="entry name" value="ArsR-like_HTH"/>
</dbReference>
<dbReference type="PROSITE" id="PS01117">
    <property type="entry name" value="HTH_MARR_1"/>
    <property type="match status" value="1"/>
</dbReference>
<keyword evidence="3" id="KW-0804">Transcription</keyword>
<dbReference type="InterPro" id="IPR039422">
    <property type="entry name" value="MarR/SlyA-like"/>
</dbReference>
<feature type="domain" description="HTH marR-type" evidence="4">
    <location>
        <begin position="26"/>
        <end position="161"/>
    </location>
</feature>
<keyword evidence="2 5" id="KW-0238">DNA-binding</keyword>
<evidence type="ECO:0000256" key="3">
    <source>
        <dbReference type="ARBA" id="ARBA00023163"/>
    </source>
</evidence>